<organism evidence="1 2">
    <name type="scientific">Phaseolus angularis</name>
    <name type="common">Azuki bean</name>
    <name type="synonym">Vigna angularis</name>
    <dbReference type="NCBI Taxonomy" id="3914"/>
    <lineage>
        <taxon>Eukaryota</taxon>
        <taxon>Viridiplantae</taxon>
        <taxon>Streptophyta</taxon>
        <taxon>Embryophyta</taxon>
        <taxon>Tracheophyta</taxon>
        <taxon>Spermatophyta</taxon>
        <taxon>Magnoliopsida</taxon>
        <taxon>eudicotyledons</taxon>
        <taxon>Gunneridae</taxon>
        <taxon>Pentapetalae</taxon>
        <taxon>rosids</taxon>
        <taxon>fabids</taxon>
        <taxon>Fabales</taxon>
        <taxon>Fabaceae</taxon>
        <taxon>Papilionoideae</taxon>
        <taxon>50 kb inversion clade</taxon>
        <taxon>NPAAA clade</taxon>
        <taxon>indigoferoid/millettioid clade</taxon>
        <taxon>Phaseoleae</taxon>
        <taxon>Vigna</taxon>
    </lineage>
</organism>
<evidence type="ECO:0000313" key="1">
    <source>
        <dbReference type="EMBL" id="KOM43060.1"/>
    </source>
</evidence>
<dbReference type="AlphaFoldDB" id="A0A0L9UJL0"/>
<name>A0A0L9UJL0_PHAAN</name>
<evidence type="ECO:0000313" key="2">
    <source>
        <dbReference type="Proteomes" id="UP000053144"/>
    </source>
</evidence>
<dbReference type="Proteomes" id="UP000053144">
    <property type="component" value="Chromosome 5"/>
</dbReference>
<protein>
    <submittedName>
        <fullName evidence="1">Uncharacterized protein</fullName>
    </submittedName>
</protein>
<dbReference type="EMBL" id="CM003375">
    <property type="protein sequence ID" value="KOM43060.1"/>
    <property type="molecule type" value="Genomic_DNA"/>
</dbReference>
<accession>A0A0L9UJL0</accession>
<dbReference type="Gramene" id="KOM43060">
    <property type="protein sequence ID" value="KOM43060"/>
    <property type="gene ID" value="LR48_Vigan05g066400"/>
</dbReference>
<sequence length="143" mass="15789">MAEIGRLGIYLASVGESQQNYASASSSIASNGKDRQPAFGLEEALSLSVRPNSFELIVLGLMMFWGLSVEPKRLISTFVQPVPDLSELTLASFVLCVVGYVSWAMIIHLDGSRCCRGDSFGSQSWKILRLRCSLLRNFPFEHL</sequence>
<reference evidence="2" key="1">
    <citation type="journal article" date="2015" name="Proc. Natl. Acad. Sci. U.S.A.">
        <title>Genome sequencing of adzuki bean (Vigna angularis) provides insight into high starch and low fat accumulation and domestication.</title>
        <authorList>
            <person name="Yang K."/>
            <person name="Tian Z."/>
            <person name="Chen C."/>
            <person name="Luo L."/>
            <person name="Zhao B."/>
            <person name="Wang Z."/>
            <person name="Yu L."/>
            <person name="Li Y."/>
            <person name="Sun Y."/>
            <person name="Li W."/>
            <person name="Chen Y."/>
            <person name="Li Y."/>
            <person name="Zhang Y."/>
            <person name="Ai D."/>
            <person name="Zhao J."/>
            <person name="Shang C."/>
            <person name="Ma Y."/>
            <person name="Wu B."/>
            <person name="Wang M."/>
            <person name="Gao L."/>
            <person name="Sun D."/>
            <person name="Zhang P."/>
            <person name="Guo F."/>
            <person name="Wang W."/>
            <person name="Li Y."/>
            <person name="Wang J."/>
            <person name="Varshney R.K."/>
            <person name="Wang J."/>
            <person name="Ling H.Q."/>
            <person name="Wan P."/>
        </authorList>
    </citation>
    <scope>NUCLEOTIDE SEQUENCE</scope>
    <source>
        <strain evidence="2">cv. Jingnong 6</strain>
    </source>
</reference>
<proteinExistence type="predicted"/>
<gene>
    <name evidence="1" type="ORF">LR48_Vigan05g066400</name>
</gene>